<evidence type="ECO:0000313" key="8">
    <source>
        <dbReference type="Proteomes" id="UP000094527"/>
    </source>
</evidence>
<organism evidence="7 8">
    <name type="scientific">Orchesella cincta</name>
    <name type="common">Springtail</name>
    <name type="synonym">Podura cincta</name>
    <dbReference type="NCBI Taxonomy" id="48709"/>
    <lineage>
        <taxon>Eukaryota</taxon>
        <taxon>Metazoa</taxon>
        <taxon>Ecdysozoa</taxon>
        <taxon>Arthropoda</taxon>
        <taxon>Hexapoda</taxon>
        <taxon>Collembola</taxon>
        <taxon>Entomobryomorpha</taxon>
        <taxon>Entomobryoidea</taxon>
        <taxon>Orchesellidae</taxon>
        <taxon>Orchesellinae</taxon>
        <taxon>Orchesella</taxon>
    </lineage>
</organism>
<feature type="compositionally biased region" description="Basic and acidic residues" evidence="6">
    <location>
        <begin position="115"/>
        <end position="136"/>
    </location>
</feature>
<proteinExistence type="inferred from homology"/>
<sequence length="376" mass="41611">MSGFDDNPFDDNPFQDPSIQQVTKNTVNNAAKDLEDYNPFDDTPQRPTTVPISSSSDAFDPAVRGAANPPPFSAGGGGDTSRSPAVMSPVQDYTPAFGKPQQPAQGGVPPISTEELQRRQEELERKERELQRREEELGNAPYNARRNNWPPLPDKLPVQPCFYQDINVDIPVEFQRIVRNLYYLWIAHFMMLLVNSLAFLLRIFTIASFDDFVGFGLSLFYIVIFSPASYVCWFRPAYKAFKSDSSFNFMVFFLCFVIQIIFSLLFCLTMQGACGIIGGIRIINMGGAMHIFVGIVVLIVGIGFAVGAVFDAIMLIRIHRIYRSSGASLAKAQQEFTSGVMRNEHVQGAAAGLATEALRSQVNRTTGGGGNGNVRY</sequence>
<feature type="compositionally biased region" description="Polar residues" evidence="6">
    <location>
        <begin position="18"/>
        <end position="29"/>
    </location>
</feature>
<gene>
    <name evidence="7" type="ORF">Ocin01_18356</name>
</gene>
<dbReference type="STRING" id="48709.A0A1D2M5T1"/>
<dbReference type="InterPro" id="IPR007273">
    <property type="entry name" value="SCAMP"/>
</dbReference>
<reference evidence="7 8" key="1">
    <citation type="journal article" date="2016" name="Genome Biol. Evol.">
        <title>Gene Family Evolution Reflects Adaptation to Soil Environmental Stressors in the Genome of the Collembolan Orchesella cincta.</title>
        <authorList>
            <person name="Faddeeva-Vakhrusheva A."/>
            <person name="Derks M.F."/>
            <person name="Anvar S.Y."/>
            <person name="Agamennone V."/>
            <person name="Suring W."/>
            <person name="Smit S."/>
            <person name="van Straalen N.M."/>
            <person name="Roelofs D."/>
        </authorList>
    </citation>
    <scope>NUCLEOTIDE SEQUENCE [LARGE SCALE GENOMIC DNA]</scope>
    <source>
        <tissue evidence="7">Mixed pool</tissue>
    </source>
</reference>
<comment type="subcellular location">
    <subcellularLocation>
        <location evidence="1 5">Membrane</location>
        <topology evidence="1 5">Multi-pass membrane protein</topology>
    </subcellularLocation>
</comment>
<feature type="compositionally biased region" description="Low complexity" evidence="6">
    <location>
        <begin position="1"/>
        <end position="17"/>
    </location>
</feature>
<evidence type="ECO:0000256" key="1">
    <source>
        <dbReference type="ARBA" id="ARBA00004141"/>
    </source>
</evidence>
<feature type="transmembrane region" description="Helical" evidence="5">
    <location>
        <begin position="182"/>
        <end position="206"/>
    </location>
</feature>
<comment type="caution">
    <text evidence="7">The sequence shown here is derived from an EMBL/GenBank/DDBJ whole genome shotgun (WGS) entry which is preliminary data.</text>
</comment>
<evidence type="ECO:0000256" key="4">
    <source>
        <dbReference type="ARBA" id="ARBA00023136"/>
    </source>
</evidence>
<name>A0A1D2M5T1_ORCCI</name>
<feature type="transmembrane region" description="Helical" evidence="5">
    <location>
        <begin position="212"/>
        <end position="234"/>
    </location>
</feature>
<feature type="compositionally biased region" description="Polar residues" evidence="6">
    <location>
        <begin position="45"/>
        <end position="57"/>
    </location>
</feature>
<evidence type="ECO:0000256" key="5">
    <source>
        <dbReference type="RuleBase" id="RU363122"/>
    </source>
</evidence>
<evidence type="ECO:0000256" key="3">
    <source>
        <dbReference type="ARBA" id="ARBA00022989"/>
    </source>
</evidence>
<evidence type="ECO:0000313" key="7">
    <source>
        <dbReference type="EMBL" id="ODM88326.1"/>
    </source>
</evidence>
<dbReference type="EMBL" id="LJIJ01003760">
    <property type="protein sequence ID" value="ODM88326.1"/>
    <property type="molecule type" value="Genomic_DNA"/>
</dbReference>
<dbReference type="PANTHER" id="PTHR10687:SF2">
    <property type="entry name" value="SECRETORY CARRIER-ASSOCIATED MEMBRANE PROTEIN"/>
    <property type="match status" value="1"/>
</dbReference>
<keyword evidence="3 5" id="KW-1133">Transmembrane helix</keyword>
<accession>A0A1D2M5T1</accession>
<dbReference type="Proteomes" id="UP000094527">
    <property type="component" value="Unassembled WGS sequence"/>
</dbReference>
<dbReference type="OrthoDB" id="242866at2759"/>
<dbReference type="GO" id="GO:0055038">
    <property type="term" value="C:recycling endosome membrane"/>
    <property type="evidence" value="ECO:0007669"/>
    <property type="project" value="TreeGrafter"/>
</dbReference>
<comment type="similarity">
    <text evidence="5">Belongs to the SCAMP family.</text>
</comment>
<feature type="transmembrane region" description="Helical" evidence="5">
    <location>
        <begin position="291"/>
        <end position="316"/>
    </location>
</feature>
<dbReference type="Pfam" id="PF04144">
    <property type="entry name" value="SCAMP"/>
    <property type="match status" value="1"/>
</dbReference>
<feature type="region of interest" description="Disordered" evidence="6">
    <location>
        <begin position="1"/>
        <end position="144"/>
    </location>
</feature>
<keyword evidence="5" id="KW-0813">Transport</keyword>
<dbReference type="GO" id="GO:0015031">
    <property type="term" value="P:protein transport"/>
    <property type="evidence" value="ECO:0007669"/>
    <property type="project" value="InterPro"/>
</dbReference>
<keyword evidence="8" id="KW-1185">Reference proteome</keyword>
<evidence type="ECO:0000256" key="6">
    <source>
        <dbReference type="SAM" id="MobiDB-lite"/>
    </source>
</evidence>
<dbReference type="GO" id="GO:0032588">
    <property type="term" value="C:trans-Golgi network membrane"/>
    <property type="evidence" value="ECO:0007669"/>
    <property type="project" value="TreeGrafter"/>
</dbReference>
<protein>
    <recommendedName>
        <fullName evidence="5">Secretory carrier-associated membrane protein</fullName>
        <shortName evidence="5">Secretory carrier membrane protein</shortName>
    </recommendedName>
</protein>
<keyword evidence="4 5" id="KW-0472">Membrane</keyword>
<feature type="transmembrane region" description="Helical" evidence="5">
    <location>
        <begin position="246"/>
        <end position="271"/>
    </location>
</feature>
<dbReference type="PANTHER" id="PTHR10687">
    <property type="entry name" value="SECRETORY CARRIER-ASSOCIATED MEMBRANE PROTEIN SCAMP"/>
    <property type="match status" value="1"/>
</dbReference>
<dbReference type="AlphaFoldDB" id="A0A1D2M5T1"/>
<keyword evidence="2 5" id="KW-0812">Transmembrane</keyword>
<evidence type="ECO:0000256" key="2">
    <source>
        <dbReference type="ARBA" id="ARBA00022692"/>
    </source>
</evidence>
<dbReference type="OMA" id="NMVACIF"/>